<proteinExistence type="predicted"/>
<reference evidence="1" key="1">
    <citation type="submission" date="2022-04" db="EMBL/GenBank/DDBJ databases">
        <title>Genome of the entomopathogenic fungus Entomophthora muscae.</title>
        <authorList>
            <person name="Elya C."/>
            <person name="Lovett B.R."/>
            <person name="Lee E."/>
            <person name="Macias A.M."/>
            <person name="Hajek A.E."/>
            <person name="De Bivort B.L."/>
            <person name="Kasson M.T."/>
            <person name="De Fine Licht H.H."/>
            <person name="Stajich J.E."/>
        </authorList>
    </citation>
    <scope>NUCLEOTIDE SEQUENCE</scope>
    <source>
        <strain evidence="1">Berkeley</strain>
    </source>
</reference>
<name>A0ACC2T494_9FUNG</name>
<keyword evidence="2" id="KW-1185">Reference proteome</keyword>
<protein>
    <submittedName>
        <fullName evidence="1">IMP 5'-nucleotidase, variant 2</fullName>
        <ecNumber evidence="1">3.1.3.99</ecNumber>
    </submittedName>
</protein>
<accession>A0ACC2T494</accession>
<comment type="caution">
    <text evidence="1">The sequence shown here is derived from an EMBL/GenBank/DDBJ whole genome shotgun (WGS) entry which is preliminary data.</text>
</comment>
<evidence type="ECO:0000313" key="1">
    <source>
        <dbReference type="EMBL" id="KAJ9069359.1"/>
    </source>
</evidence>
<keyword evidence="1" id="KW-0378">Hydrolase</keyword>
<gene>
    <name evidence="1" type="primary">ISN1_1</name>
    <name evidence="1" type="ORF">DSO57_1019193</name>
</gene>
<evidence type="ECO:0000313" key="2">
    <source>
        <dbReference type="Proteomes" id="UP001165960"/>
    </source>
</evidence>
<sequence>MSSIYSVKYQLRSHRRDAFIEFIKSMLMTPFVLHSKPRYDSSSGEYERSDVTFKANEDRFCEILLRVEDLIEEHRRKTSLGLREHSRLYNLVPSIGSFFTHLSLKDAFLECNSDKMISARRFVPPSFNEIREILNVAQLRAISKNLKLITFDGDMTLYDDQQDFEYDSDLVHLIVKLLEHDKTVAVVTAASYGDEASKYEGRLKGLLKGFSLSNLTQEQLHRFFVFGGESNYLFRCNDKCHLDYIDESVYLETASPAWPEDQVVSLLNVAEKNLRRCVEEMKLSAKIIRKSRAVGLIPGENVVLSREQLDECVLSTQSYVCKLQNIQVSEGMPRVPFCAFNGGRDAWVDIGNKFFGVEILKKYIGANPEQTIHFGDQFLSTGNDFATRSACCTCWIDGPKETKKGLELLVSSF</sequence>
<dbReference type="Proteomes" id="UP001165960">
    <property type="component" value="Unassembled WGS sequence"/>
</dbReference>
<organism evidence="1 2">
    <name type="scientific">Entomophthora muscae</name>
    <dbReference type="NCBI Taxonomy" id="34485"/>
    <lineage>
        <taxon>Eukaryota</taxon>
        <taxon>Fungi</taxon>
        <taxon>Fungi incertae sedis</taxon>
        <taxon>Zoopagomycota</taxon>
        <taxon>Entomophthoromycotina</taxon>
        <taxon>Entomophthoromycetes</taxon>
        <taxon>Entomophthorales</taxon>
        <taxon>Entomophthoraceae</taxon>
        <taxon>Entomophthora</taxon>
    </lineage>
</organism>
<dbReference type="EC" id="3.1.3.99" evidence="1"/>
<dbReference type="EMBL" id="QTSX02003636">
    <property type="protein sequence ID" value="KAJ9069359.1"/>
    <property type="molecule type" value="Genomic_DNA"/>
</dbReference>